<dbReference type="InterPro" id="IPR005946">
    <property type="entry name" value="Rib-P_diPkinase"/>
</dbReference>
<dbReference type="Pfam" id="PF14572">
    <property type="entry name" value="Pribosyl_synth"/>
    <property type="match status" value="1"/>
</dbReference>
<accession>A0A5B0PT27</accession>
<evidence type="ECO:0000256" key="4">
    <source>
        <dbReference type="ARBA" id="ARBA00022679"/>
    </source>
</evidence>
<dbReference type="GO" id="GO:0002189">
    <property type="term" value="C:ribose phosphate diphosphokinase complex"/>
    <property type="evidence" value="ECO:0007669"/>
    <property type="project" value="TreeGrafter"/>
</dbReference>
<feature type="signal peptide" evidence="8">
    <location>
        <begin position="1"/>
        <end position="19"/>
    </location>
</feature>
<dbReference type="Proteomes" id="UP000325313">
    <property type="component" value="Unassembled WGS sequence"/>
</dbReference>
<dbReference type="GO" id="GO:0005524">
    <property type="term" value="F:ATP binding"/>
    <property type="evidence" value="ECO:0007669"/>
    <property type="project" value="UniProtKB-KW"/>
</dbReference>
<keyword evidence="11" id="KW-1185">Reference proteome</keyword>
<dbReference type="OrthoDB" id="413572at2759"/>
<gene>
    <name evidence="10" type="ORF">PGT21_023602</name>
    <name evidence="9" type="ORF">PGTUg99_026569</name>
</gene>
<dbReference type="PANTHER" id="PTHR10210">
    <property type="entry name" value="RIBOSE-PHOSPHATE DIPHOSPHOKINASE FAMILY MEMBER"/>
    <property type="match status" value="1"/>
</dbReference>
<feature type="chain" id="PRO_5036366441" description="ribose-phosphate diphosphokinase" evidence="8">
    <location>
        <begin position="20"/>
        <end position="79"/>
    </location>
</feature>
<dbReference type="EC" id="2.7.6.1" evidence="3"/>
<evidence type="ECO:0000313" key="11">
    <source>
        <dbReference type="Proteomes" id="UP000324748"/>
    </source>
</evidence>
<evidence type="ECO:0000313" key="10">
    <source>
        <dbReference type="EMBL" id="KAA1104441.1"/>
    </source>
</evidence>
<keyword evidence="6" id="KW-0418">Kinase</keyword>
<dbReference type="GO" id="GO:0000287">
    <property type="term" value="F:magnesium ion binding"/>
    <property type="evidence" value="ECO:0007669"/>
    <property type="project" value="InterPro"/>
</dbReference>
<keyword evidence="7" id="KW-0067">ATP-binding</keyword>
<evidence type="ECO:0000256" key="2">
    <source>
        <dbReference type="ARBA" id="ARBA00006478"/>
    </source>
</evidence>
<keyword evidence="4" id="KW-0808">Transferase</keyword>
<evidence type="ECO:0000256" key="5">
    <source>
        <dbReference type="ARBA" id="ARBA00022741"/>
    </source>
</evidence>
<dbReference type="Gene3D" id="3.40.50.2020">
    <property type="match status" value="2"/>
</dbReference>
<dbReference type="GO" id="GO:0016301">
    <property type="term" value="F:kinase activity"/>
    <property type="evidence" value="ECO:0007669"/>
    <property type="project" value="UniProtKB-KW"/>
</dbReference>
<comment type="caution">
    <text evidence="10">The sequence shown here is derived from an EMBL/GenBank/DDBJ whole genome shotgun (WGS) entry which is preliminary data.</text>
</comment>
<dbReference type="EMBL" id="VDEP01000505">
    <property type="protein sequence ID" value="KAA1068489.1"/>
    <property type="molecule type" value="Genomic_DNA"/>
</dbReference>
<evidence type="ECO:0000313" key="9">
    <source>
        <dbReference type="EMBL" id="KAA1068489.1"/>
    </source>
</evidence>
<evidence type="ECO:0000256" key="6">
    <source>
        <dbReference type="ARBA" id="ARBA00022777"/>
    </source>
</evidence>
<proteinExistence type="inferred from homology"/>
<reference evidence="11 12" key="1">
    <citation type="submission" date="2019-05" db="EMBL/GenBank/DDBJ databases">
        <title>Emergence of the Ug99 lineage of the wheat stem rust pathogen through somatic hybridization.</title>
        <authorList>
            <person name="Li F."/>
            <person name="Upadhyaya N.M."/>
            <person name="Sperschneider J."/>
            <person name="Matny O."/>
            <person name="Nguyen-Phuc H."/>
            <person name="Mago R."/>
            <person name="Raley C."/>
            <person name="Miller M.E."/>
            <person name="Silverstein K.A.T."/>
            <person name="Henningsen E."/>
            <person name="Hirsch C.D."/>
            <person name="Visser B."/>
            <person name="Pretorius Z.A."/>
            <person name="Steffenson B.J."/>
            <person name="Schwessinger B."/>
            <person name="Dodds P.N."/>
            <person name="Figueroa M."/>
        </authorList>
    </citation>
    <scope>NUCLEOTIDE SEQUENCE [LARGE SCALE GENOMIC DNA]</scope>
    <source>
        <strain evidence="10">21-0</strain>
        <strain evidence="9 12">Ug99</strain>
    </source>
</reference>
<dbReference type="GO" id="GO:0004749">
    <property type="term" value="F:ribose phosphate diphosphokinase activity"/>
    <property type="evidence" value="ECO:0007669"/>
    <property type="project" value="UniProtKB-EC"/>
</dbReference>
<dbReference type="InterPro" id="IPR029057">
    <property type="entry name" value="PRTase-like"/>
</dbReference>
<dbReference type="PANTHER" id="PTHR10210:SF32">
    <property type="entry name" value="RIBOSE-PHOSPHATE PYROPHOSPHOKINASE 2"/>
    <property type="match status" value="1"/>
</dbReference>
<keyword evidence="5" id="KW-0547">Nucleotide-binding</keyword>
<comment type="pathway">
    <text evidence="1">Metabolic intermediate biosynthesis; 5-phospho-alpha-D-ribose 1-diphosphate biosynthesis; 5-phospho-alpha-D-ribose 1-diphosphate from D-ribose 5-phosphate (route I): step 1/1.</text>
</comment>
<protein>
    <recommendedName>
        <fullName evidence="3">ribose-phosphate diphosphokinase</fullName>
        <ecNumber evidence="3">2.7.6.1</ecNumber>
    </recommendedName>
</protein>
<name>A0A5B0PT27_PUCGR</name>
<dbReference type="GO" id="GO:0006015">
    <property type="term" value="P:5-phosphoribose 1-diphosphate biosynthetic process"/>
    <property type="evidence" value="ECO:0007669"/>
    <property type="project" value="TreeGrafter"/>
</dbReference>
<evidence type="ECO:0000256" key="1">
    <source>
        <dbReference type="ARBA" id="ARBA00004996"/>
    </source>
</evidence>
<dbReference type="SUPFAM" id="SSF53271">
    <property type="entry name" value="PRTase-like"/>
    <property type="match status" value="1"/>
</dbReference>
<evidence type="ECO:0000256" key="3">
    <source>
        <dbReference type="ARBA" id="ARBA00013247"/>
    </source>
</evidence>
<dbReference type="AlphaFoldDB" id="A0A5B0PT27"/>
<evidence type="ECO:0000256" key="7">
    <source>
        <dbReference type="ARBA" id="ARBA00022840"/>
    </source>
</evidence>
<keyword evidence="8" id="KW-0732">Signal</keyword>
<sequence>MIWSVLAGAVNIIALVTHGILSGPAISNINNPNMSKLVMTNTILQHEHLEACNRLVFVDIAQVLAETIKRGHYGLSGVA</sequence>
<dbReference type="EMBL" id="VSWC01000041">
    <property type="protein sequence ID" value="KAA1104441.1"/>
    <property type="molecule type" value="Genomic_DNA"/>
</dbReference>
<organism evidence="10 11">
    <name type="scientific">Puccinia graminis f. sp. tritici</name>
    <dbReference type="NCBI Taxonomy" id="56615"/>
    <lineage>
        <taxon>Eukaryota</taxon>
        <taxon>Fungi</taxon>
        <taxon>Dikarya</taxon>
        <taxon>Basidiomycota</taxon>
        <taxon>Pucciniomycotina</taxon>
        <taxon>Pucciniomycetes</taxon>
        <taxon>Pucciniales</taxon>
        <taxon>Pucciniaceae</taxon>
        <taxon>Puccinia</taxon>
    </lineage>
</organism>
<dbReference type="Proteomes" id="UP000324748">
    <property type="component" value="Unassembled WGS sequence"/>
</dbReference>
<dbReference type="GO" id="GO:0005737">
    <property type="term" value="C:cytoplasm"/>
    <property type="evidence" value="ECO:0007669"/>
    <property type="project" value="TreeGrafter"/>
</dbReference>
<evidence type="ECO:0000313" key="12">
    <source>
        <dbReference type="Proteomes" id="UP000325313"/>
    </source>
</evidence>
<comment type="similarity">
    <text evidence="2">Belongs to the ribose-phosphate pyrophosphokinase family.</text>
</comment>
<dbReference type="GO" id="GO:0006164">
    <property type="term" value="P:purine nucleotide biosynthetic process"/>
    <property type="evidence" value="ECO:0007669"/>
    <property type="project" value="TreeGrafter"/>
</dbReference>
<evidence type="ECO:0000256" key="8">
    <source>
        <dbReference type="SAM" id="SignalP"/>
    </source>
</evidence>